<comment type="caution">
    <text evidence="1">The sequence shown here is derived from an EMBL/GenBank/DDBJ whole genome shotgun (WGS) entry which is preliminary data.</text>
</comment>
<accession>A0ABW3YMR1</accession>
<evidence type="ECO:0000313" key="1">
    <source>
        <dbReference type="EMBL" id="MFD1325624.1"/>
    </source>
</evidence>
<name>A0ABW3YMR1_9ACTN</name>
<protein>
    <submittedName>
        <fullName evidence="1">Uncharacterized protein</fullName>
    </submittedName>
</protein>
<reference evidence="2" key="1">
    <citation type="journal article" date="2019" name="Int. J. Syst. Evol. Microbiol.">
        <title>The Global Catalogue of Microorganisms (GCM) 10K type strain sequencing project: providing services to taxonomists for standard genome sequencing and annotation.</title>
        <authorList>
            <consortium name="The Broad Institute Genomics Platform"/>
            <consortium name="The Broad Institute Genome Sequencing Center for Infectious Disease"/>
            <person name="Wu L."/>
            <person name="Ma J."/>
        </authorList>
    </citation>
    <scope>NUCLEOTIDE SEQUENCE [LARGE SCALE GENOMIC DNA]</scope>
    <source>
        <strain evidence="2">JCM 31037</strain>
    </source>
</reference>
<dbReference type="RefSeq" id="WP_377578302.1">
    <property type="nucleotide sequence ID" value="NZ_JBHTMP010000087.1"/>
</dbReference>
<evidence type="ECO:0000313" key="2">
    <source>
        <dbReference type="Proteomes" id="UP001597260"/>
    </source>
</evidence>
<gene>
    <name evidence="1" type="ORF">ACFQ4H_31540</name>
</gene>
<sequence length="94" mass="10135">MITPDLPYVPPGTVLTLNSADWYHPDEATRDDPHDVVVVVEKVHSDGATATAVSVWVTGHAISCTWPTSESHPPCIELRVRVEAIRRAVAAGPV</sequence>
<organism evidence="1 2">
    <name type="scientific">Micromonospora sonneratiae</name>
    <dbReference type="NCBI Taxonomy" id="1184706"/>
    <lineage>
        <taxon>Bacteria</taxon>
        <taxon>Bacillati</taxon>
        <taxon>Actinomycetota</taxon>
        <taxon>Actinomycetes</taxon>
        <taxon>Micromonosporales</taxon>
        <taxon>Micromonosporaceae</taxon>
        <taxon>Micromonospora</taxon>
    </lineage>
</organism>
<dbReference type="EMBL" id="JBHTMP010000087">
    <property type="protein sequence ID" value="MFD1325624.1"/>
    <property type="molecule type" value="Genomic_DNA"/>
</dbReference>
<proteinExistence type="predicted"/>
<dbReference type="Proteomes" id="UP001597260">
    <property type="component" value="Unassembled WGS sequence"/>
</dbReference>
<keyword evidence="2" id="KW-1185">Reference proteome</keyword>